<keyword evidence="15" id="KW-1185">Reference proteome</keyword>
<evidence type="ECO:0000259" key="13">
    <source>
        <dbReference type="PROSITE" id="PS50157"/>
    </source>
</evidence>
<evidence type="ECO:0000313" key="14">
    <source>
        <dbReference type="EMBL" id="CAF9914451.1"/>
    </source>
</evidence>
<evidence type="ECO:0000256" key="7">
    <source>
        <dbReference type="ARBA" id="ARBA00023015"/>
    </source>
</evidence>
<accession>A0A8H3F508</accession>
<evidence type="ECO:0000256" key="12">
    <source>
        <dbReference type="SAM" id="MobiDB-lite"/>
    </source>
</evidence>
<name>A0A8H3F508_9LECA</name>
<dbReference type="PANTHER" id="PTHR23235">
    <property type="entry name" value="KRUEPPEL-LIKE TRANSCRIPTION FACTOR"/>
    <property type="match status" value="1"/>
</dbReference>
<dbReference type="PROSITE" id="PS00028">
    <property type="entry name" value="ZINC_FINGER_C2H2_1"/>
    <property type="match status" value="1"/>
</dbReference>
<dbReference type="GO" id="GO:0000981">
    <property type="term" value="F:DNA-binding transcription factor activity, RNA polymerase II-specific"/>
    <property type="evidence" value="ECO:0007669"/>
    <property type="project" value="TreeGrafter"/>
</dbReference>
<comment type="caution">
    <text evidence="14">The sequence shown here is derived from an EMBL/GenBank/DDBJ whole genome shotgun (WGS) entry which is preliminary data.</text>
</comment>
<evidence type="ECO:0000256" key="8">
    <source>
        <dbReference type="ARBA" id="ARBA00023125"/>
    </source>
</evidence>
<gene>
    <name evidence="14" type="ORF">GOMPHAMPRED_008164</name>
</gene>
<protein>
    <recommendedName>
        <fullName evidence="13">C2H2-type domain-containing protein</fullName>
    </recommendedName>
</protein>
<evidence type="ECO:0000256" key="3">
    <source>
        <dbReference type="ARBA" id="ARBA00022723"/>
    </source>
</evidence>
<feature type="region of interest" description="Disordered" evidence="12">
    <location>
        <begin position="64"/>
        <end position="90"/>
    </location>
</feature>
<feature type="compositionally biased region" description="Polar residues" evidence="12">
    <location>
        <begin position="64"/>
        <end position="78"/>
    </location>
</feature>
<evidence type="ECO:0000256" key="6">
    <source>
        <dbReference type="ARBA" id="ARBA00022833"/>
    </source>
</evidence>
<feature type="compositionally biased region" description="Polar residues" evidence="12">
    <location>
        <begin position="396"/>
        <end position="409"/>
    </location>
</feature>
<dbReference type="GO" id="GO:0008270">
    <property type="term" value="F:zinc ion binding"/>
    <property type="evidence" value="ECO:0007669"/>
    <property type="project" value="UniProtKB-KW"/>
</dbReference>
<feature type="region of interest" description="Disordered" evidence="12">
    <location>
        <begin position="381"/>
        <end position="409"/>
    </location>
</feature>
<dbReference type="GO" id="GO:0005634">
    <property type="term" value="C:nucleus"/>
    <property type="evidence" value="ECO:0007669"/>
    <property type="project" value="UniProtKB-SubCell"/>
</dbReference>
<dbReference type="Pfam" id="PF00096">
    <property type="entry name" value="zf-C2H2"/>
    <property type="match status" value="2"/>
</dbReference>
<dbReference type="InterPro" id="IPR036236">
    <property type="entry name" value="Znf_C2H2_sf"/>
</dbReference>
<dbReference type="Proteomes" id="UP000664169">
    <property type="component" value="Unassembled WGS sequence"/>
</dbReference>
<evidence type="ECO:0000313" key="15">
    <source>
        <dbReference type="Proteomes" id="UP000664169"/>
    </source>
</evidence>
<dbReference type="FunFam" id="3.30.160.60:FF:001156">
    <property type="entry name" value="Zinc finger protein 407"/>
    <property type="match status" value="1"/>
</dbReference>
<evidence type="ECO:0000256" key="1">
    <source>
        <dbReference type="ARBA" id="ARBA00004123"/>
    </source>
</evidence>
<keyword evidence="7" id="KW-0805">Transcription regulation</keyword>
<feature type="compositionally biased region" description="Polar residues" evidence="12">
    <location>
        <begin position="233"/>
        <end position="244"/>
    </location>
</feature>
<evidence type="ECO:0000256" key="2">
    <source>
        <dbReference type="ARBA" id="ARBA00006991"/>
    </source>
</evidence>
<feature type="region of interest" description="Disordered" evidence="12">
    <location>
        <begin position="129"/>
        <end position="293"/>
    </location>
</feature>
<feature type="compositionally biased region" description="Low complexity" evidence="12">
    <location>
        <begin position="252"/>
        <end position="263"/>
    </location>
</feature>
<feature type="domain" description="C2H2-type" evidence="13">
    <location>
        <begin position="357"/>
        <end position="375"/>
    </location>
</feature>
<sequence>MAAVLQPHGPMVNGLGSSLMSRRTAGNNLPGPLELPVNTLTARFGGPLSSSVLPTVLNHQHPQSSISALLTPPNVSGESMSPISSVSNSASNPAAIGIQPYTPTSGYYPASNQYTAPPSQSQIHGMAQPWNQSINNNNPRGRFSPSLASLMRNPTTGSPSDSLPPPSYDLGALPPFPNTIVQQGHVSPPSQQNNNLPYNMTSQAPPPPLQSPVAAQDPYMQKLPPTPGFYPSMTPQQSQFPQYNPASPPLQSPLSATTSGSRSSPPPSMQVFNRPYNSMSMPGMQSPGHMPPNYGSPGFHQAMFNSGTAAQLGHMYGPQQGQPPLDRPFKCDQCPQSFNRNHDLKRHKRIHLAVKPFPCKFCDKSFSRKDALKRHILVKGCGKTSSDAKSPDIKDGSSSGTSSPVNATH</sequence>
<dbReference type="InterPro" id="IPR013087">
    <property type="entry name" value="Znf_C2H2_type"/>
</dbReference>
<feature type="compositionally biased region" description="Polar residues" evidence="12">
    <location>
        <begin position="179"/>
        <end position="203"/>
    </location>
</feature>
<dbReference type="PANTHER" id="PTHR23235:SF120">
    <property type="entry name" value="KRUPPEL-LIKE FACTOR 15"/>
    <property type="match status" value="1"/>
</dbReference>
<feature type="compositionally biased region" description="Low complexity" evidence="12">
    <location>
        <begin position="79"/>
        <end position="90"/>
    </location>
</feature>
<evidence type="ECO:0000256" key="5">
    <source>
        <dbReference type="ARBA" id="ARBA00022771"/>
    </source>
</evidence>
<dbReference type="SUPFAM" id="SSF57667">
    <property type="entry name" value="beta-beta-alpha zinc fingers"/>
    <property type="match status" value="1"/>
</dbReference>
<evidence type="ECO:0000256" key="11">
    <source>
        <dbReference type="PROSITE-ProRule" id="PRU00042"/>
    </source>
</evidence>
<dbReference type="Gene3D" id="3.30.160.60">
    <property type="entry name" value="Classic Zinc Finger"/>
    <property type="match status" value="2"/>
</dbReference>
<dbReference type="EMBL" id="CAJPDQ010000009">
    <property type="protein sequence ID" value="CAF9914451.1"/>
    <property type="molecule type" value="Genomic_DNA"/>
</dbReference>
<evidence type="ECO:0000256" key="9">
    <source>
        <dbReference type="ARBA" id="ARBA00023163"/>
    </source>
</evidence>
<dbReference type="SMART" id="SM00355">
    <property type="entry name" value="ZnF_C2H2"/>
    <property type="match status" value="2"/>
</dbReference>
<keyword evidence="4" id="KW-0677">Repeat</keyword>
<comment type="subcellular location">
    <subcellularLocation>
        <location evidence="1">Nucleus</location>
    </subcellularLocation>
</comment>
<feature type="compositionally biased region" description="Polar residues" evidence="12">
    <location>
        <begin position="129"/>
        <end position="139"/>
    </location>
</feature>
<feature type="domain" description="C2H2-type" evidence="13">
    <location>
        <begin position="329"/>
        <end position="356"/>
    </location>
</feature>
<organism evidence="14 15">
    <name type="scientific">Gomphillus americanus</name>
    <dbReference type="NCBI Taxonomy" id="1940652"/>
    <lineage>
        <taxon>Eukaryota</taxon>
        <taxon>Fungi</taxon>
        <taxon>Dikarya</taxon>
        <taxon>Ascomycota</taxon>
        <taxon>Pezizomycotina</taxon>
        <taxon>Lecanoromycetes</taxon>
        <taxon>OSLEUM clade</taxon>
        <taxon>Ostropomycetidae</taxon>
        <taxon>Ostropales</taxon>
        <taxon>Graphidaceae</taxon>
        <taxon>Gomphilloideae</taxon>
        <taxon>Gomphillus</taxon>
    </lineage>
</organism>
<keyword evidence="9" id="KW-0804">Transcription</keyword>
<keyword evidence="8" id="KW-0238">DNA-binding</keyword>
<comment type="similarity">
    <text evidence="2">Belongs to the krueppel C2H2-type zinc-finger protein family.</text>
</comment>
<dbReference type="FunFam" id="3.30.160.60:FF:000065">
    <property type="entry name" value="B-cell CLL/lymphoma 6, member B"/>
    <property type="match status" value="1"/>
</dbReference>
<keyword evidence="10" id="KW-0539">Nucleus</keyword>
<dbReference type="PROSITE" id="PS50157">
    <property type="entry name" value="ZINC_FINGER_C2H2_2"/>
    <property type="match status" value="2"/>
</dbReference>
<keyword evidence="6" id="KW-0862">Zinc</keyword>
<reference evidence="14" key="1">
    <citation type="submission" date="2021-03" db="EMBL/GenBank/DDBJ databases">
        <authorList>
            <person name="Tagirdzhanova G."/>
        </authorList>
    </citation>
    <scope>NUCLEOTIDE SEQUENCE</scope>
</reference>
<dbReference type="GO" id="GO:0000978">
    <property type="term" value="F:RNA polymerase II cis-regulatory region sequence-specific DNA binding"/>
    <property type="evidence" value="ECO:0007669"/>
    <property type="project" value="TreeGrafter"/>
</dbReference>
<keyword evidence="3" id="KW-0479">Metal-binding</keyword>
<evidence type="ECO:0000256" key="10">
    <source>
        <dbReference type="ARBA" id="ARBA00023242"/>
    </source>
</evidence>
<proteinExistence type="inferred from homology"/>
<evidence type="ECO:0000256" key="4">
    <source>
        <dbReference type="ARBA" id="ARBA00022737"/>
    </source>
</evidence>
<keyword evidence="5 11" id="KW-0863">Zinc-finger</keyword>
<dbReference type="AlphaFoldDB" id="A0A8H3F508"/>
<dbReference type="OrthoDB" id="8922241at2759"/>